<dbReference type="HAMAP" id="MF_00038">
    <property type="entry name" value="MraY"/>
    <property type="match status" value="1"/>
</dbReference>
<dbReference type="PROSITE" id="PS01347">
    <property type="entry name" value="MRAY_1"/>
    <property type="match status" value="1"/>
</dbReference>
<dbReference type="STRING" id="1524460.IX84_17220"/>
<keyword evidence="12 14" id="KW-0460">Magnesium</keyword>
<dbReference type="GO" id="GO:0009252">
    <property type="term" value="P:peptidoglycan biosynthetic process"/>
    <property type="evidence" value="ECO:0007669"/>
    <property type="project" value="UniProtKB-UniRule"/>
</dbReference>
<dbReference type="Proteomes" id="UP000029736">
    <property type="component" value="Unassembled WGS sequence"/>
</dbReference>
<keyword evidence="12" id="KW-1003">Cell membrane</keyword>
<gene>
    <name evidence="12" type="primary">mraY</name>
    <name evidence="15" type="ORF">IX84_17220</name>
</gene>
<evidence type="ECO:0000256" key="12">
    <source>
        <dbReference type="HAMAP-Rule" id="MF_00038"/>
    </source>
</evidence>
<evidence type="ECO:0000256" key="5">
    <source>
        <dbReference type="ARBA" id="ARBA00022692"/>
    </source>
</evidence>
<feature type="binding site" evidence="14">
    <location>
        <position position="323"/>
    </location>
    <ligand>
        <name>Mg(2+)</name>
        <dbReference type="ChEBI" id="CHEBI:18420"/>
    </ligand>
</feature>
<dbReference type="PANTHER" id="PTHR22926:SF5">
    <property type="entry name" value="PHOSPHO-N-ACETYLMURAMOYL-PENTAPEPTIDE-TRANSFERASE HOMOLOG"/>
    <property type="match status" value="1"/>
</dbReference>
<evidence type="ECO:0000256" key="7">
    <source>
        <dbReference type="ARBA" id="ARBA00022984"/>
    </source>
</evidence>
<comment type="similarity">
    <text evidence="2 12">Belongs to the glycosyltransferase 4 family. MraY subfamily.</text>
</comment>
<organism evidence="15 16">
    <name type="scientific">Phaeodactylibacter xiamenensis</name>
    <dbReference type="NCBI Taxonomy" id="1524460"/>
    <lineage>
        <taxon>Bacteria</taxon>
        <taxon>Pseudomonadati</taxon>
        <taxon>Bacteroidota</taxon>
        <taxon>Saprospiria</taxon>
        <taxon>Saprospirales</taxon>
        <taxon>Haliscomenobacteraceae</taxon>
        <taxon>Phaeodactylibacter</taxon>
    </lineage>
</organism>
<comment type="caution">
    <text evidence="15">The sequence shown here is derived from an EMBL/GenBank/DDBJ whole genome shotgun (WGS) entry which is preliminary data.</text>
</comment>
<dbReference type="PROSITE" id="PS01348">
    <property type="entry name" value="MRAY_2"/>
    <property type="match status" value="1"/>
</dbReference>
<keyword evidence="16" id="KW-1185">Reference proteome</keyword>
<keyword evidence="10 12" id="KW-0131">Cell cycle</keyword>
<dbReference type="GO" id="GO:0008963">
    <property type="term" value="F:phospho-N-acetylmuramoyl-pentapeptide-transferase activity"/>
    <property type="evidence" value="ECO:0007669"/>
    <property type="project" value="UniProtKB-UniRule"/>
</dbReference>
<dbReference type="EMBL" id="JPOS01000039">
    <property type="protein sequence ID" value="KGE86819.1"/>
    <property type="molecule type" value="Genomic_DNA"/>
</dbReference>
<feature type="transmembrane region" description="Helical" evidence="12">
    <location>
        <begin position="295"/>
        <end position="312"/>
    </location>
</feature>
<dbReference type="GO" id="GO:0051992">
    <property type="term" value="F:UDP-N-acetylmuramoyl-L-alanyl-D-glutamyl-meso-2,6-diaminopimelyl-D-alanyl-D-alanine:undecaprenyl-phosphate transferase activity"/>
    <property type="evidence" value="ECO:0007669"/>
    <property type="project" value="RHEA"/>
</dbReference>
<dbReference type="InterPro" id="IPR000715">
    <property type="entry name" value="Glycosyl_transferase_4"/>
</dbReference>
<dbReference type="GO" id="GO:0071555">
    <property type="term" value="P:cell wall organization"/>
    <property type="evidence" value="ECO:0007669"/>
    <property type="project" value="UniProtKB-KW"/>
</dbReference>
<keyword evidence="6 12" id="KW-0133">Cell shape</keyword>
<keyword evidence="5 12" id="KW-0812">Transmembrane</keyword>
<comment type="catalytic activity">
    <reaction evidence="12">
        <text>UDP-N-acetyl-alpha-D-muramoyl-L-alanyl-gamma-D-glutamyl-meso-2,6-diaminopimeloyl-D-alanyl-D-alanine + di-trans,octa-cis-undecaprenyl phosphate = di-trans,octa-cis-undecaprenyl diphospho-N-acetyl-alpha-D-muramoyl-L-alanyl-D-glutamyl-meso-2,6-diaminopimeloyl-D-alanyl-D-alanine + UMP</text>
        <dbReference type="Rhea" id="RHEA:28386"/>
        <dbReference type="ChEBI" id="CHEBI:57865"/>
        <dbReference type="ChEBI" id="CHEBI:60392"/>
        <dbReference type="ChEBI" id="CHEBI:61386"/>
        <dbReference type="ChEBI" id="CHEBI:61387"/>
        <dbReference type="EC" id="2.7.8.13"/>
    </reaction>
</comment>
<comment type="function">
    <text evidence="12">Catalyzes the initial step of the lipid cycle reactions in the biosynthesis of the cell wall peptidoglycan: transfers peptidoglycan precursor phospho-MurNAc-pentapeptide from UDP-MurNAc-pentapeptide onto the lipid carrier undecaprenyl phosphate, yielding undecaprenyl-pyrophosphoryl-MurNAc-pentapeptide, known as lipid I.</text>
</comment>
<sequence length="422" mass="45989">MLIQLVDWLGNSMGDFSGAGLFRYITFRAGAAAVLSLIISMVFGGRIINYLRYLQVGETVRDLGLAGQLSKQGTPTMGGIIIIMAILIPCLLLADLSNVYVVLMIVSTVWMATIGFIDDYIKVFRKNKEGLRGTFKVLGQVGLGLLIALTMILSEDIVVRLEVDEAAELGYTEMVGDTIHVPADLAYVGPAEKGDYKANLTNVPFLKGNRLDYAWLMPIQEPSASRWVWLLFVPLVIFVVTAVSNAANLTDGLDGLATGVSGIIGAALGIFAYVSGNAIAANYLNILHLPGTGELVIFAACFVGATLGFLWYNSFPAQIFMGDTGSLTLGGIIAAMAIILRKELLIPLLCGIFLVENLSVVLQVSYFKYTKRKYGEGRRIFLMSPLHHHYQKKGMPEVKIVTRFWIIGILLAVLTIITLKIR</sequence>
<evidence type="ECO:0000313" key="15">
    <source>
        <dbReference type="EMBL" id="KGE86819.1"/>
    </source>
</evidence>
<protein>
    <recommendedName>
        <fullName evidence="12 13">Phospho-N-acetylmuramoyl-pentapeptide-transferase</fullName>
        <ecNumber evidence="12 13">2.7.8.13</ecNumber>
    </recommendedName>
    <alternativeName>
        <fullName evidence="12">UDP-MurNAc-pentapeptide phosphotransferase</fullName>
    </alternativeName>
</protein>
<dbReference type="NCBIfam" id="TIGR00445">
    <property type="entry name" value="mraY"/>
    <property type="match status" value="1"/>
</dbReference>
<evidence type="ECO:0000313" key="16">
    <source>
        <dbReference type="Proteomes" id="UP000029736"/>
    </source>
</evidence>
<dbReference type="EC" id="2.7.8.13" evidence="12 13"/>
<dbReference type="OrthoDB" id="9805475at2"/>
<dbReference type="InterPro" id="IPR018480">
    <property type="entry name" value="PNAcMuramoyl-5peptid_Trfase_CS"/>
</dbReference>
<feature type="transmembrane region" description="Helical" evidence="12">
    <location>
        <begin position="346"/>
        <end position="369"/>
    </location>
</feature>
<dbReference type="GO" id="GO:0008360">
    <property type="term" value="P:regulation of cell shape"/>
    <property type="evidence" value="ECO:0007669"/>
    <property type="project" value="UniProtKB-KW"/>
</dbReference>
<dbReference type="AlphaFoldDB" id="A0A098S3C9"/>
<evidence type="ECO:0000256" key="11">
    <source>
        <dbReference type="ARBA" id="ARBA00023316"/>
    </source>
</evidence>
<evidence type="ECO:0000256" key="4">
    <source>
        <dbReference type="ARBA" id="ARBA00022679"/>
    </source>
</evidence>
<feature type="binding site" evidence="14">
    <location>
        <position position="248"/>
    </location>
    <ligand>
        <name>Mg(2+)</name>
        <dbReference type="ChEBI" id="CHEBI:18420"/>
    </ligand>
</feature>
<dbReference type="UniPathway" id="UPA00219"/>
<feature type="transmembrane region" description="Helical" evidence="12">
    <location>
        <begin position="76"/>
        <end position="94"/>
    </location>
</feature>
<feature type="transmembrane region" description="Helical" evidence="12">
    <location>
        <begin position="20"/>
        <end position="43"/>
    </location>
</feature>
<evidence type="ECO:0000256" key="14">
    <source>
        <dbReference type="PIRSR" id="PIRSR600715-1"/>
    </source>
</evidence>
<dbReference type="GO" id="GO:0051301">
    <property type="term" value="P:cell division"/>
    <property type="evidence" value="ECO:0007669"/>
    <property type="project" value="UniProtKB-KW"/>
</dbReference>
<reference evidence="15 16" key="1">
    <citation type="journal article" date="2014" name="Int. J. Syst. Evol. Microbiol.">
        <title>Phaeodactylibacter xiamenensis gen. nov., sp. nov., a member of the family Saprospiraceae isolated from the marine alga Phaeodactylum tricornutum.</title>
        <authorList>
            <person name="Chen Z.Jr."/>
            <person name="Lei X."/>
            <person name="Lai Q."/>
            <person name="Li Y."/>
            <person name="Zhang B."/>
            <person name="Zhang J."/>
            <person name="Zhang H."/>
            <person name="Yang L."/>
            <person name="Zheng W."/>
            <person name="Tian Y."/>
            <person name="Yu Z."/>
            <person name="Xu H.Jr."/>
            <person name="Zheng T."/>
        </authorList>
    </citation>
    <scope>NUCLEOTIDE SEQUENCE [LARGE SCALE GENOMIC DNA]</scope>
    <source>
        <strain evidence="15 16">KD52</strain>
    </source>
</reference>
<dbReference type="InterPro" id="IPR003524">
    <property type="entry name" value="PNAcMuramoyl-5peptid_Trfase"/>
</dbReference>
<dbReference type="CDD" id="cd06852">
    <property type="entry name" value="GT_MraY"/>
    <property type="match status" value="1"/>
</dbReference>
<feature type="transmembrane region" description="Helical" evidence="12">
    <location>
        <begin position="319"/>
        <end position="340"/>
    </location>
</feature>
<keyword evidence="3 12" id="KW-0132">Cell division</keyword>
<keyword evidence="8 12" id="KW-1133">Transmembrane helix</keyword>
<accession>A0A098S3C9</accession>
<keyword evidence="7 12" id="KW-0573">Peptidoglycan synthesis</keyword>
<evidence type="ECO:0000256" key="1">
    <source>
        <dbReference type="ARBA" id="ARBA00004141"/>
    </source>
</evidence>
<evidence type="ECO:0000256" key="9">
    <source>
        <dbReference type="ARBA" id="ARBA00023136"/>
    </source>
</evidence>
<evidence type="ECO:0000256" key="3">
    <source>
        <dbReference type="ARBA" id="ARBA00022618"/>
    </source>
</evidence>
<dbReference type="Pfam" id="PF10555">
    <property type="entry name" value="MraY_sig1"/>
    <property type="match status" value="1"/>
</dbReference>
<feature type="transmembrane region" description="Helical" evidence="12">
    <location>
        <begin position="133"/>
        <end position="153"/>
    </location>
</feature>
<evidence type="ECO:0000256" key="10">
    <source>
        <dbReference type="ARBA" id="ARBA00023306"/>
    </source>
</evidence>
<dbReference type="PANTHER" id="PTHR22926">
    <property type="entry name" value="PHOSPHO-N-ACETYLMURAMOYL-PENTAPEPTIDE-TRANSFERASE"/>
    <property type="match status" value="1"/>
</dbReference>
<dbReference type="GO" id="GO:0005886">
    <property type="term" value="C:plasma membrane"/>
    <property type="evidence" value="ECO:0007669"/>
    <property type="project" value="UniProtKB-SubCell"/>
</dbReference>
<comment type="pathway">
    <text evidence="12">Cell wall biogenesis; peptidoglycan biosynthesis.</text>
</comment>
<comment type="cofactor">
    <cofactor evidence="12 14">
        <name>Mg(2+)</name>
        <dbReference type="ChEBI" id="CHEBI:18420"/>
    </cofactor>
</comment>
<dbReference type="RefSeq" id="WP_044223280.1">
    <property type="nucleotide sequence ID" value="NZ_JBKAGJ010000009.1"/>
</dbReference>
<feature type="transmembrane region" description="Helical" evidence="12">
    <location>
        <begin position="256"/>
        <end position="275"/>
    </location>
</feature>
<dbReference type="Pfam" id="PF00953">
    <property type="entry name" value="Glycos_transf_4"/>
    <property type="match status" value="1"/>
</dbReference>
<dbReference type="GO" id="GO:0046872">
    <property type="term" value="F:metal ion binding"/>
    <property type="evidence" value="ECO:0007669"/>
    <property type="project" value="UniProtKB-KW"/>
</dbReference>
<evidence type="ECO:0000256" key="2">
    <source>
        <dbReference type="ARBA" id="ARBA00005583"/>
    </source>
</evidence>
<keyword evidence="11 12" id="KW-0961">Cell wall biogenesis/degradation</keyword>
<proteinExistence type="inferred from homology"/>
<feature type="transmembrane region" description="Helical" evidence="12">
    <location>
        <begin position="100"/>
        <end position="121"/>
    </location>
</feature>
<name>A0A098S3C9_9BACT</name>
<evidence type="ECO:0000256" key="13">
    <source>
        <dbReference type="NCBIfam" id="TIGR00445"/>
    </source>
</evidence>
<keyword evidence="4 12" id="KW-0808">Transferase</keyword>
<comment type="subcellular location">
    <subcellularLocation>
        <location evidence="12">Cell membrane</location>
        <topology evidence="12">Multi-pass membrane protein</topology>
    </subcellularLocation>
    <subcellularLocation>
        <location evidence="1">Membrane</location>
        <topology evidence="1">Multi-pass membrane protein</topology>
    </subcellularLocation>
</comment>
<feature type="transmembrane region" description="Helical" evidence="12">
    <location>
        <begin position="227"/>
        <end position="249"/>
    </location>
</feature>
<evidence type="ECO:0000256" key="8">
    <source>
        <dbReference type="ARBA" id="ARBA00022989"/>
    </source>
</evidence>
<keyword evidence="9 12" id="KW-0472">Membrane</keyword>
<evidence type="ECO:0000256" key="6">
    <source>
        <dbReference type="ARBA" id="ARBA00022960"/>
    </source>
</evidence>
<keyword evidence="12 14" id="KW-0479">Metal-binding</keyword>
<feature type="transmembrane region" description="Helical" evidence="12">
    <location>
        <begin position="400"/>
        <end position="419"/>
    </location>
</feature>